<dbReference type="AlphaFoldDB" id="A0A562E7G9"/>
<gene>
    <name evidence="2" type="ORF">L618_001800000610</name>
</gene>
<reference evidence="2 3" key="1">
    <citation type="submission" date="2019-07" db="EMBL/GenBank/DDBJ databases">
        <title>Genome sequencing of lignin-degrading bacterial isolates.</title>
        <authorList>
            <person name="Gladden J."/>
        </authorList>
    </citation>
    <scope>NUCLEOTIDE SEQUENCE [LARGE SCALE GENOMIC DNA]</scope>
    <source>
        <strain evidence="2 3">J45</strain>
    </source>
</reference>
<protein>
    <submittedName>
        <fullName evidence="2">Uncharacterized protein</fullName>
    </submittedName>
</protein>
<sequence>MSRRSERRGRGLLRPEALAGWIFADLLIVLFIVGLGSATAPEIPDPAAVEEPLPKIVGMRQDPEILTIDYDAGALIGSGAGSEDESRLVCERLNEVTGALQGERAALALIFGGGKDIGVALESAVRIAEQLPCAAPTLFDGTTTRDFWDGSLPRGTARLEVFLFTTD</sequence>
<keyword evidence="1" id="KW-1133">Transmembrane helix</keyword>
<dbReference type="EMBL" id="VLJT01000015">
    <property type="protein sequence ID" value="TWH17770.1"/>
    <property type="molecule type" value="Genomic_DNA"/>
</dbReference>
<dbReference type="Proteomes" id="UP000317573">
    <property type="component" value="Unassembled WGS sequence"/>
</dbReference>
<evidence type="ECO:0000256" key="1">
    <source>
        <dbReference type="SAM" id="Phobius"/>
    </source>
</evidence>
<name>A0A562E7G9_RHORH</name>
<proteinExistence type="predicted"/>
<evidence type="ECO:0000313" key="2">
    <source>
        <dbReference type="EMBL" id="TWH17770.1"/>
    </source>
</evidence>
<keyword evidence="1" id="KW-0472">Membrane</keyword>
<feature type="transmembrane region" description="Helical" evidence="1">
    <location>
        <begin position="21"/>
        <end position="40"/>
    </location>
</feature>
<comment type="caution">
    <text evidence="2">The sequence shown here is derived from an EMBL/GenBank/DDBJ whole genome shotgun (WGS) entry which is preliminary data.</text>
</comment>
<accession>A0A562E7G9</accession>
<keyword evidence="1" id="KW-0812">Transmembrane</keyword>
<organism evidence="2 3">
    <name type="scientific">Rhodococcus rhodochrous J45</name>
    <dbReference type="NCBI Taxonomy" id="935266"/>
    <lineage>
        <taxon>Bacteria</taxon>
        <taxon>Bacillati</taxon>
        <taxon>Actinomycetota</taxon>
        <taxon>Actinomycetes</taxon>
        <taxon>Mycobacteriales</taxon>
        <taxon>Nocardiaceae</taxon>
        <taxon>Rhodococcus</taxon>
    </lineage>
</organism>
<evidence type="ECO:0000313" key="3">
    <source>
        <dbReference type="Proteomes" id="UP000317573"/>
    </source>
</evidence>
<dbReference type="RefSeq" id="WP_145691613.1">
    <property type="nucleotide sequence ID" value="NZ_VLJT01000015.1"/>
</dbReference>